<evidence type="ECO:0000313" key="1">
    <source>
        <dbReference type="EMBL" id="CAA6674632.1"/>
    </source>
</evidence>
<keyword evidence="2" id="KW-1185">Reference proteome</keyword>
<gene>
    <name evidence="1" type="ORF">SI7747_UN020990</name>
</gene>
<reference evidence="2" key="1">
    <citation type="journal article" date="2020" name="Sci. Rep.">
        <title>Chromosome-scale genome assembly for the duckweed Spirodela intermedia, integrating cytogenetic maps, PacBio and Oxford Nanopore libraries.</title>
        <authorList>
            <person name="Hoang P.T.N."/>
            <person name="Fiebig A."/>
            <person name="Novak P."/>
            <person name="Macas J."/>
            <person name="Cao H.X."/>
            <person name="Stepanenko A."/>
            <person name="Chen G."/>
            <person name="Borisjuk N."/>
            <person name="Scholz U."/>
            <person name="Schubert I."/>
        </authorList>
    </citation>
    <scope>NUCLEOTIDE SEQUENCE [LARGE SCALE GENOMIC DNA]</scope>
</reference>
<protein>
    <submittedName>
        <fullName evidence="1">Uncharacterized protein</fullName>
    </submittedName>
</protein>
<proteinExistence type="predicted"/>
<comment type="caution">
    <text evidence="1">The sequence shown here is derived from an EMBL/GenBank/DDBJ whole genome shotgun (WGS) entry which is preliminary data.</text>
</comment>
<organism evidence="1 2">
    <name type="scientific">Spirodela intermedia</name>
    <name type="common">Intermediate duckweed</name>
    <dbReference type="NCBI Taxonomy" id="51605"/>
    <lineage>
        <taxon>Eukaryota</taxon>
        <taxon>Viridiplantae</taxon>
        <taxon>Streptophyta</taxon>
        <taxon>Embryophyta</taxon>
        <taxon>Tracheophyta</taxon>
        <taxon>Spermatophyta</taxon>
        <taxon>Magnoliopsida</taxon>
        <taxon>Liliopsida</taxon>
        <taxon>Araceae</taxon>
        <taxon>Lemnoideae</taxon>
        <taxon>Spirodela</taxon>
    </lineage>
</organism>
<evidence type="ECO:0000313" key="2">
    <source>
        <dbReference type="Proteomes" id="UP001189122"/>
    </source>
</evidence>
<name>A0ABN7E9V6_SPIIN</name>
<dbReference type="PANTHER" id="PTHR34222">
    <property type="entry name" value="GAG_PRE-INTEGRS DOMAIN-CONTAINING PROTEIN"/>
    <property type="match status" value="1"/>
</dbReference>
<accession>A0ABN7E9V6</accession>
<dbReference type="Proteomes" id="UP001189122">
    <property type="component" value="Unassembled WGS sequence"/>
</dbReference>
<dbReference type="PANTHER" id="PTHR34222:SF100">
    <property type="entry name" value="CCHC-TYPE DOMAIN-CONTAINING PROTEIN"/>
    <property type="match status" value="1"/>
</dbReference>
<sequence length="195" mass="22979">MGIELGDKVRHVHSTKHDESQIYRLVQKSLTVVQGTLIVMKYASELKFIWREINHYRPIKNPDTEEQNYIMKDRLYKFLMGLNLQYETLVNQILAQEYKAPFIKGDRKTDPKAHLFCTYLSSCDIPVPEKHDLHIEILKENEALEMLPRPNRFGRGYYKRKQRFSGNLIFRKKIKVHTWAGRGAHYLFIQGGLAS</sequence>
<dbReference type="EMBL" id="CACRZD030000129">
    <property type="protein sequence ID" value="CAA6674632.1"/>
    <property type="molecule type" value="Genomic_DNA"/>
</dbReference>